<dbReference type="Proteomes" id="UP000292052">
    <property type="component" value="Unassembled WGS sequence"/>
</dbReference>
<feature type="domain" description="C2H2-type" evidence="1">
    <location>
        <begin position="80"/>
        <end position="100"/>
    </location>
</feature>
<feature type="non-terminal residue" evidence="2">
    <location>
        <position position="107"/>
    </location>
</feature>
<dbReference type="OrthoDB" id="3561125at2759"/>
<feature type="domain" description="C2H2-type" evidence="1">
    <location>
        <begin position="40"/>
        <end position="64"/>
    </location>
</feature>
<dbReference type="AlphaFoldDB" id="A0A482VPX1"/>
<feature type="domain" description="C2H2-type" evidence="1">
    <location>
        <begin position="1"/>
        <end position="24"/>
    </location>
</feature>
<dbReference type="EMBL" id="QDEB01076940">
    <property type="protein sequence ID" value="RZC34763.1"/>
    <property type="molecule type" value="Genomic_DNA"/>
</dbReference>
<organism evidence="2 3">
    <name type="scientific">Asbolus verrucosus</name>
    <name type="common">Desert ironclad beetle</name>
    <dbReference type="NCBI Taxonomy" id="1661398"/>
    <lineage>
        <taxon>Eukaryota</taxon>
        <taxon>Metazoa</taxon>
        <taxon>Ecdysozoa</taxon>
        <taxon>Arthropoda</taxon>
        <taxon>Hexapoda</taxon>
        <taxon>Insecta</taxon>
        <taxon>Pterygota</taxon>
        <taxon>Neoptera</taxon>
        <taxon>Endopterygota</taxon>
        <taxon>Coleoptera</taxon>
        <taxon>Polyphaga</taxon>
        <taxon>Cucujiformia</taxon>
        <taxon>Tenebrionidae</taxon>
        <taxon>Pimeliinae</taxon>
        <taxon>Asbolus</taxon>
    </lineage>
</organism>
<sequence length="107" mass="12763">YQCDSCDVVTHFKVLLNNHTNIVHEKLEVNEDLKHLLKGHECGECDFQTCSLLVLLKHFCDTTHDSSKENFEVQPSQQWHKCEHCQYGTRRNDHLKRHYRNMQIPKM</sequence>
<reference evidence="2 3" key="1">
    <citation type="submission" date="2017-03" db="EMBL/GenBank/DDBJ databases">
        <title>Genome of the blue death feigning beetle - Asbolus verrucosus.</title>
        <authorList>
            <person name="Rider S.D."/>
        </authorList>
    </citation>
    <scope>NUCLEOTIDE SEQUENCE [LARGE SCALE GENOMIC DNA]</scope>
    <source>
        <strain evidence="2">Butters</strain>
        <tissue evidence="2">Head and leg muscle</tissue>
    </source>
</reference>
<name>A0A482VPX1_ASBVE</name>
<comment type="caution">
    <text evidence="2">The sequence shown here is derived from an EMBL/GenBank/DDBJ whole genome shotgun (WGS) entry which is preliminary data.</text>
</comment>
<dbReference type="SMART" id="SM00355">
    <property type="entry name" value="ZnF_C2H2"/>
    <property type="match status" value="3"/>
</dbReference>
<evidence type="ECO:0000313" key="2">
    <source>
        <dbReference type="EMBL" id="RZC34763.1"/>
    </source>
</evidence>
<keyword evidence="3" id="KW-1185">Reference proteome</keyword>
<evidence type="ECO:0000313" key="3">
    <source>
        <dbReference type="Proteomes" id="UP000292052"/>
    </source>
</evidence>
<feature type="non-terminal residue" evidence="2">
    <location>
        <position position="1"/>
    </location>
</feature>
<protein>
    <recommendedName>
        <fullName evidence="1">C2H2-type domain-containing protein</fullName>
    </recommendedName>
</protein>
<dbReference type="Gene3D" id="3.30.160.60">
    <property type="entry name" value="Classic Zinc Finger"/>
    <property type="match status" value="1"/>
</dbReference>
<evidence type="ECO:0000259" key="1">
    <source>
        <dbReference type="SMART" id="SM00355"/>
    </source>
</evidence>
<proteinExistence type="predicted"/>
<gene>
    <name evidence="2" type="ORF">BDFB_014027</name>
</gene>
<accession>A0A482VPX1</accession>
<dbReference type="InterPro" id="IPR013087">
    <property type="entry name" value="Znf_C2H2_type"/>
</dbReference>